<keyword evidence="5" id="KW-0677">Repeat</keyword>
<gene>
    <name evidence="14" type="ORF">EDS130_LOCUS20674</name>
    <name evidence="15" type="ORF">XAT740_LOCUS48039</name>
</gene>
<comment type="caution">
    <text evidence="14">The sequence shown here is derived from an EMBL/GenBank/DDBJ whole genome shotgun (WGS) entry which is preliminary data.</text>
</comment>
<keyword evidence="6" id="KW-0863">Zinc-finger</keyword>
<dbReference type="GO" id="GO:0004198">
    <property type="term" value="F:calcium-dependent cysteine-type endopeptidase activity"/>
    <property type="evidence" value="ECO:0007669"/>
    <property type="project" value="InterPro"/>
</dbReference>
<dbReference type="CDD" id="cd00044">
    <property type="entry name" value="CysPc"/>
    <property type="match status" value="1"/>
</dbReference>
<dbReference type="PANTHER" id="PTHR10183:SF382">
    <property type="entry name" value="CALPAIN-15"/>
    <property type="match status" value="1"/>
</dbReference>
<keyword evidence="4" id="KW-0479">Metal-binding</keyword>
<dbReference type="GO" id="GO:0005737">
    <property type="term" value="C:cytoplasm"/>
    <property type="evidence" value="ECO:0007669"/>
    <property type="project" value="TreeGrafter"/>
</dbReference>
<evidence type="ECO:0000256" key="8">
    <source>
        <dbReference type="ARBA" id="ARBA00022807"/>
    </source>
</evidence>
<evidence type="ECO:0000256" key="12">
    <source>
        <dbReference type="SAM" id="MobiDB-lite"/>
    </source>
</evidence>
<dbReference type="FunFam" id="3.90.70.10:FF:000010">
    <property type="entry name" value="Calpain 15"/>
    <property type="match status" value="1"/>
</dbReference>
<feature type="compositionally biased region" description="Basic residues" evidence="12">
    <location>
        <begin position="63"/>
        <end position="76"/>
    </location>
</feature>
<evidence type="ECO:0000313" key="17">
    <source>
        <dbReference type="Proteomes" id="UP000663852"/>
    </source>
</evidence>
<evidence type="ECO:0000313" key="16">
    <source>
        <dbReference type="Proteomes" id="UP000663828"/>
    </source>
</evidence>
<dbReference type="EMBL" id="CAJNOR010006804">
    <property type="protein sequence ID" value="CAF1603920.1"/>
    <property type="molecule type" value="Genomic_DNA"/>
</dbReference>
<dbReference type="EMBL" id="CAJNOJ010000102">
    <property type="protein sequence ID" value="CAF1113859.1"/>
    <property type="molecule type" value="Genomic_DNA"/>
</dbReference>
<evidence type="ECO:0000256" key="4">
    <source>
        <dbReference type="ARBA" id="ARBA00022723"/>
    </source>
</evidence>
<evidence type="ECO:0000256" key="6">
    <source>
        <dbReference type="ARBA" id="ARBA00022771"/>
    </source>
</evidence>
<proteinExistence type="inferred from homology"/>
<feature type="region of interest" description="Disordered" evidence="12">
    <location>
        <begin position="38"/>
        <end position="93"/>
    </location>
</feature>
<dbReference type="SMART" id="SM00230">
    <property type="entry name" value="CysPc"/>
    <property type="match status" value="1"/>
</dbReference>
<keyword evidence="9" id="KW-0862">Zinc</keyword>
<dbReference type="InterPro" id="IPR038765">
    <property type="entry name" value="Papain-like_cys_pep_sf"/>
</dbReference>
<dbReference type="GO" id="GO:0006508">
    <property type="term" value="P:proteolysis"/>
    <property type="evidence" value="ECO:0007669"/>
    <property type="project" value="UniProtKB-KW"/>
</dbReference>
<evidence type="ECO:0000256" key="11">
    <source>
        <dbReference type="PROSITE-ProRule" id="PRU00239"/>
    </source>
</evidence>
<keyword evidence="3 11" id="KW-0645">Protease</keyword>
<dbReference type="AlphaFoldDB" id="A0A814Q2I4"/>
<reference evidence="14" key="1">
    <citation type="submission" date="2021-02" db="EMBL/GenBank/DDBJ databases">
        <authorList>
            <person name="Nowell W R."/>
        </authorList>
    </citation>
    <scope>NUCLEOTIDE SEQUENCE</scope>
</reference>
<keyword evidence="16" id="KW-1185">Reference proteome</keyword>
<accession>A0A814Q2I4</accession>
<evidence type="ECO:0000256" key="10">
    <source>
        <dbReference type="PIRSR" id="PIRSR622684-1"/>
    </source>
</evidence>
<dbReference type="GO" id="GO:0008270">
    <property type="term" value="F:zinc ion binding"/>
    <property type="evidence" value="ECO:0007669"/>
    <property type="project" value="UniProtKB-KW"/>
</dbReference>
<sequence>MGTTFSQGNFSLAPFISEEVEASVNQILHAFNHELAFQSKRQSDQSESEALPSTSHPQETTRHPRHHERSHRSHRSRSLDQPELSDPHNRISQTKLSVIRRQWQCQFCYKKNETDAQICGDCGSNKINVYIPIMGHMDATSKKTEQRHKSLLSPPDSLPRRHSSSRRHSNRSSTHKHENVLLIEEEDVHRRSVLGAHKREVDEHIVLQHVEKILRACIQSHSKFKDDTFPASPHSLYINGNSLSKSTLAIVSNDQQSDFYSSLSSNQIQWLRPDQITPQEWSDNVRTQWAVFRDPKPNDVLQGALGDCWFITALSVLAEEPEYLARVLITKQYNYEGIYCVRLCKDGEWTQVLVDDRLPCTLNRRLAYSQAHRKQLWVPLIEKAMAKLNGSYEAIIAGRCCEGLATVTGSPCETLILGRSNNPDDKNVDYDRLWSKLFIARSQGFLMCAMCSNNLVSKEEFEKYGLLNVHAYSLQDIQQSKDGRHRLVKLRNPWGGTHRWTGDWSDQSRLWLENPDLRRELLNEKRNKRDGVFWMPFVSFVKYFECVDICKLRHNWYEVRDSANFYPAPNMVQAYYLHLSTATELDITLHRKISKNLRIHRSNLSLCVAVINMEEQSRGSYRIYSIPMISQRAQHKLISTDGYLSAGAYVILPLLFNPTNKTPDNTDYTIAIHSSHVVDLERIRIPSRIEREFLIKFCIFYGDQVRLTNHSDRDTSQSDGVCVYELKKYWDGLVLLVENRHPSKYVHFYFNCLVSQNASISRKDGYKELVDVIPPNYRQIIVAVSRKNPVHAFTIGHDFQYDLSSQEFIKYGDGMGQRHWPSIDENQANDDIHLPQYISTAKQN</sequence>
<keyword evidence="2" id="KW-0597">Phosphoprotein</keyword>
<dbReference type="InterPro" id="IPR000169">
    <property type="entry name" value="Pept_cys_AS"/>
</dbReference>
<evidence type="ECO:0000256" key="5">
    <source>
        <dbReference type="ARBA" id="ARBA00022737"/>
    </source>
</evidence>
<evidence type="ECO:0000256" key="1">
    <source>
        <dbReference type="ARBA" id="ARBA00007623"/>
    </source>
</evidence>
<keyword evidence="8 11" id="KW-0788">Thiol protease</keyword>
<dbReference type="PRINTS" id="PR00704">
    <property type="entry name" value="CALPAIN"/>
</dbReference>
<feature type="compositionally biased region" description="Basic and acidic residues" evidence="12">
    <location>
        <begin position="77"/>
        <end position="89"/>
    </location>
</feature>
<dbReference type="SUPFAM" id="SSF54001">
    <property type="entry name" value="Cysteine proteinases"/>
    <property type="match status" value="1"/>
</dbReference>
<dbReference type="InterPro" id="IPR001876">
    <property type="entry name" value="Znf_RanBP2"/>
</dbReference>
<organism evidence="14 17">
    <name type="scientific">Adineta ricciae</name>
    <name type="common">Rotifer</name>
    <dbReference type="NCBI Taxonomy" id="249248"/>
    <lineage>
        <taxon>Eukaryota</taxon>
        <taxon>Metazoa</taxon>
        <taxon>Spiralia</taxon>
        <taxon>Gnathifera</taxon>
        <taxon>Rotifera</taxon>
        <taxon>Eurotatoria</taxon>
        <taxon>Bdelloidea</taxon>
        <taxon>Adinetida</taxon>
        <taxon>Adinetidae</taxon>
        <taxon>Adineta</taxon>
    </lineage>
</organism>
<dbReference type="Gene3D" id="3.90.70.10">
    <property type="entry name" value="Cysteine proteinases"/>
    <property type="match status" value="1"/>
</dbReference>
<dbReference type="InterPro" id="IPR022684">
    <property type="entry name" value="Calpain_cysteine_protease"/>
</dbReference>
<keyword evidence="7 11" id="KW-0378">Hydrolase</keyword>
<evidence type="ECO:0000313" key="14">
    <source>
        <dbReference type="EMBL" id="CAF1113859.1"/>
    </source>
</evidence>
<dbReference type="InterPro" id="IPR001300">
    <property type="entry name" value="Peptidase_C2_calpain_cat"/>
</dbReference>
<evidence type="ECO:0000256" key="3">
    <source>
        <dbReference type="ARBA" id="ARBA00022670"/>
    </source>
</evidence>
<comment type="similarity">
    <text evidence="1">Belongs to the peptidase C2 family.</text>
</comment>
<dbReference type="PROSITE" id="PS50203">
    <property type="entry name" value="CALPAIN_CAT"/>
    <property type="match status" value="1"/>
</dbReference>
<evidence type="ECO:0000259" key="13">
    <source>
        <dbReference type="PROSITE" id="PS50203"/>
    </source>
</evidence>
<feature type="active site" evidence="10 11">
    <location>
        <position position="492"/>
    </location>
</feature>
<dbReference type="PANTHER" id="PTHR10183">
    <property type="entry name" value="CALPAIN"/>
    <property type="match status" value="1"/>
</dbReference>
<feature type="domain" description="Calpain catalytic" evidence="13">
    <location>
        <begin position="223"/>
        <end position="553"/>
    </location>
</feature>
<dbReference type="Proteomes" id="UP000663828">
    <property type="component" value="Unassembled WGS sequence"/>
</dbReference>
<evidence type="ECO:0000256" key="9">
    <source>
        <dbReference type="ARBA" id="ARBA00022833"/>
    </source>
</evidence>
<feature type="region of interest" description="Disordered" evidence="12">
    <location>
        <begin position="140"/>
        <end position="179"/>
    </location>
</feature>
<feature type="active site" evidence="10 11">
    <location>
        <position position="470"/>
    </location>
</feature>
<name>A0A814Q2I4_ADIRI</name>
<dbReference type="OrthoDB" id="424753at2759"/>
<feature type="active site" evidence="10 11">
    <location>
        <position position="308"/>
    </location>
</feature>
<dbReference type="Proteomes" id="UP000663852">
    <property type="component" value="Unassembled WGS sequence"/>
</dbReference>
<protein>
    <recommendedName>
        <fullName evidence="13">Calpain catalytic domain-containing protein</fullName>
    </recommendedName>
</protein>
<feature type="compositionally biased region" description="Basic residues" evidence="12">
    <location>
        <begin position="160"/>
        <end position="174"/>
    </location>
</feature>
<evidence type="ECO:0000313" key="15">
    <source>
        <dbReference type="EMBL" id="CAF1603920.1"/>
    </source>
</evidence>
<dbReference type="PROSITE" id="PS00139">
    <property type="entry name" value="THIOL_PROTEASE_CYS"/>
    <property type="match status" value="1"/>
</dbReference>
<evidence type="ECO:0000256" key="2">
    <source>
        <dbReference type="ARBA" id="ARBA00022553"/>
    </source>
</evidence>
<dbReference type="PROSITE" id="PS01358">
    <property type="entry name" value="ZF_RANBP2_1"/>
    <property type="match status" value="1"/>
</dbReference>
<dbReference type="Pfam" id="PF00648">
    <property type="entry name" value="Peptidase_C2"/>
    <property type="match status" value="1"/>
</dbReference>
<evidence type="ECO:0000256" key="7">
    <source>
        <dbReference type="ARBA" id="ARBA00022801"/>
    </source>
</evidence>